<evidence type="ECO:0000313" key="3">
    <source>
        <dbReference type="EMBL" id="PJI85585.1"/>
    </source>
</evidence>
<evidence type="ECO:0000256" key="2">
    <source>
        <dbReference type="SAM" id="Phobius"/>
    </source>
</evidence>
<dbReference type="InterPro" id="IPR010273">
    <property type="entry name" value="DUF881"/>
</dbReference>
<evidence type="ECO:0000313" key="4">
    <source>
        <dbReference type="Proteomes" id="UP000231586"/>
    </source>
</evidence>
<comment type="caution">
    <text evidence="3">The sequence shown here is derived from an EMBL/GenBank/DDBJ whole genome shotgun (WGS) entry which is preliminary data.</text>
</comment>
<evidence type="ECO:0000256" key="1">
    <source>
        <dbReference type="ARBA" id="ARBA00009108"/>
    </source>
</evidence>
<dbReference type="Gene3D" id="3.30.70.1880">
    <property type="entry name" value="Protein of unknown function DUF881"/>
    <property type="match status" value="1"/>
</dbReference>
<keyword evidence="2" id="KW-0812">Transmembrane</keyword>
<dbReference type="PANTHER" id="PTHR37313">
    <property type="entry name" value="UPF0749 PROTEIN RV1825"/>
    <property type="match status" value="1"/>
</dbReference>
<name>A0A2M8W3U5_9MICO</name>
<accession>A0A2M8W3U5</accession>
<keyword evidence="2" id="KW-1133">Transmembrane helix</keyword>
<dbReference type="GO" id="GO:0005886">
    <property type="term" value="C:plasma membrane"/>
    <property type="evidence" value="ECO:0007669"/>
    <property type="project" value="TreeGrafter"/>
</dbReference>
<dbReference type="Proteomes" id="UP000231586">
    <property type="component" value="Unassembled WGS sequence"/>
</dbReference>
<dbReference type="EMBL" id="PGTZ01000011">
    <property type="protein sequence ID" value="PJI85585.1"/>
    <property type="molecule type" value="Genomic_DNA"/>
</dbReference>
<comment type="similarity">
    <text evidence="1">Belongs to the UPF0749 family.</text>
</comment>
<reference evidence="3 4" key="1">
    <citation type="submission" date="2017-11" db="EMBL/GenBank/DDBJ databases">
        <title>Genomic Encyclopedia of Archaeal and Bacterial Type Strains, Phase II (KMG-II): From Individual Species to Whole Genera.</title>
        <authorList>
            <person name="Goeker M."/>
        </authorList>
    </citation>
    <scope>NUCLEOTIDE SEQUENCE [LARGE SCALE GENOMIC DNA]</scope>
    <source>
        <strain evidence="3 4">DSM 22413</strain>
    </source>
</reference>
<dbReference type="AlphaFoldDB" id="A0A2M8W3U5"/>
<protein>
    <submittedName>
        <fullName evidence="3">Uncharacterized protein YlxW (UPF0749 family)</fullName>
    </submittedName>
</protein>
<keyword evidence="4" id="KW-1185">Reference proteome</keyword>
<sequence>MSTPPRTTPRTRRPDESMTLITEVMNHPLDPGYAEAAARRDTRTRRPAGHLAYGLVAVALGTLATVAVISLRAPSPAVVAARDVLVKQITARQAHADQLTRDITDASDTIAALQSQALAERYPGLLKTIEDDSVASGAAAVTGPGLVVTLTDADDAVDTDGTVDADKRVQDSDLQLVVNALWASGAEAISINGQRLTATTAIRSAGSAVLVDFVGLASPYTVDAIGDPDDLHDRFAASTATDQLDVLQESYGIRTTTKTADHLALAGGGASTLYSATPLD</sequence>
<proteinExistence type="inferred from homology"/>
<organism evidence="3 4">
    <name type="scientific">Luteimicrobium subarcticum</name>
    <dbReference type="NCBI Taxonomy" id="620910"/>
    <lineage>
        <taxon>Bacteria</taxon>
        <taxon>Bacillati</taxon>
        <taxon>Actinomycetota</taxon>
        <taxon>Actinomycetes</taxon>
        <taxon>Micrococcales</taxon>
        <taxon>Luteimicrobium</taxon>
    </lineage>
</organism>
<dbReference type="Pfam" id="PF05949">
    <property type="entry name" value="DUF881"/>
    <property type="match status" value="1"/>
</dbReference>
<dbReference type="RefSeq" id="WP_157803860.1">
    <property type="nucleotide sequence ID" value="NZ_PGTZ01000011.1"/>
</dbReference>
<keyword evidence="2" id="KW-0472">Membrane</keyword>
<feature type="transmembrane region" description="Helical" evidence="2">
    <location>
        <begin position="50"/>
        <end position="71"/>
    </location>
</feature>
<gene>
    <name evidence="3" type="ORF">CLV34_2768</name>
</gene>
<dbReference type="PANTHER" id="PTHR37313:SF1">
    <property type="entry name" value="UPF0749 PROTEIN RV1823"/>
    <property type="match status" value="1"/>
</dbReference>
<dbReference type="OrthoDB" id="3218134at2"/>